<dbReference type="SMART" id="SM00028">
    <property type="entry name" value="TPR"/>
    <property type="match status" value="2"/>
</dbReference>
<dbReference type="PANTHER" id="PTHR24023:SF1082">
    <property type="entry name" value="COLLAGEN TRIPLE HELIX REPEAT"/>
    <property type="match status" value="1"/>
</dbReference>
<dbReference type="RefSeq" id="WP_220134557.1">
    <property type="nucleotide sequence ID" value="NZ_BAABAM010000008.1"/>
</dbReference>
<feature type="transmembrane region" description="Helical" evidence="2">
    <location>
        <begin position="558"/>
        <end position="579"/>
    </location>
</feature>
<keyword evidence="2" id="KW-1133">Transmembrane helix</keyword>
<feature type="compositionally biased region" description="Gly residues" evidence="1">
    <location>
        <begin position="150"/>
        <end position="159"/>
    </location>
</feature>
<dbReference type="PANTHER" id="PTHR24023">
    <property type="entry name" value="COLLAGEN ALPHA"/>
    <property type="match status" value="1"/>
</dbReference>
<dbReference type="InterPro" id="IPR019734">
    <property type="entry name" value="TPR_rpt"/>
</dbReference>
<dbReference type="GO" id="GO:0031012">
    <property type="term" value="C:extracellular matrix"/>
    <property type="evidence" value="ECO:0007669"/>
    <property type="project" value="TreeGrafter"/>
</dbReference>
<proteinExistence type="predicted"/>
<evidence type="ECO:0000313" key="4">
    <source>
        <dbReference type="Proteomes" id="UP000530928"/>
    </source>
</evidence>
<comment type="caution">
    <text evidence="3">The sequence shown here is derived from an EMBL/GenBank/DDBJ whole genome shotgun (WGS) entry which is preliminary data.</text>
</comment>
<feature type="compositionally biased region" description="Low complexity" evidence="1">
    <location>
        <begin position="178"/>
        <end position="199"/>
    </location>
</feature>
<feature type="compositionally biased region" description="Pro residues" evidence="1">
    <location>
        <begin position="352"/>
        <end position="362"/>
    </location>
</feature>
<dbReference type="Proteomes" id="UP000530928">
    <property type="component" value="Unassembled WGS sequence"/>
</dbReference>
<evidence type="ECO:0000313" key="3">
    <source>
        <dbReference type="EMBL" id="MBA2896751.1"/>
    </source>
</evidence>
<feature type="region of interest" description="Disordered" evidence="1">
    <location>
        <begin position="149"/>
        <end position="418"/>
    </location>
</feature>
<evidence type="ECO:0000256" key="1">
    <source>
        <dbReference type="SAM" id="MobiDB-lite"/>
    </source>
</evidence>
<dbReference type="InterPro" id="IPR011990">
    <property type="entry name" value="TPR-like_helical_dom_sf"/>
</dbReference>
<keyword evidence="2" id="KW-0472">Membrane</keyword>
<organism evidence="3 4">
    <name type="scientific">Nonomuraea soli</name>
    <dbReference type="NCBI Taxonomy" id="1032476"/>
    <lineage>
        <taxon>Bacteria</taxon>
        <taxon>Bacillati</taxon>
        <taxon>Actinomycetota</taxon>
        <taxon>Actinomycetes</taxon>
        <taxon>Streptosporangiales</taxon>
        <taxon>Streptosporangiaceae</taxon>
        <taxon>Nonomuraea</taxon>
    </lineage>
</organism>
<protein>
    <recommendedName>
        <fullName evidence="5">Tetratricopeptide repeat protein</fullName>
    </recommendedName>
</protein>
<dbReference type="AlphaFoldDB" id="A0A7W0CSY8"/>
<feature type="compositionally biased region" description="Gly residues" evidence="1">
    <location>
        <begin position="380"/>
        <end position="400"/>
    </location>
</feature>
<feature type="transmembrane region" description="Helical" evidence="2">
    <location>
        <begin position="525"/>
        <end position="546"/>
    </location>
</feature>
<dbReference type="Gene3D" id="1.25.40.10">
    <property type="entry name" value="Tetratricopeptide repeat domain"/>
    <property type="match status" value="1"/>
</dbReference>
<sequence length="843" mass="87170">MGADGTEEDDEPDNPRAWCDLAVISLNTGRPEAALRAATAAVDLDPLNEWGQRLVSLALTRLGRGTDAIAPAREAVRLAPGSWPARLRLASALRHEPGHWEEALSHAVLAARFAPEEPDPLVLLADLALVRGEHREAVEGYLAALAAASGDGGGAGPRGFPGPLGRSGLPGPPGSPGLPGSSGSPGSPRSAGSADSPGSQGAPGVTGPPDTGTRDRRGAPGGRGPARGEGRGAGSGGSAGGRGGAAGGQGRRAWPSDDPPGVQWPGVPAQRPAPGDYEPLDPRPPDPRPPGQRPPHPRGEPRVRGPGRRSPHGASERSETPGTPRQPGGAPAGPVGVPPGGPRGGPGASGVPPAPSKGPPDSPRGAGRGSKGPPDSPRGAGRGSKGPPGPPGGAGWGGWRGVRSRRGAPDGRPPTAGHVQARINLGLALLRWERSRAHHDPAWPVDPRLTGRSRRALEGWSRQVRLLLAVTTLAVAVAALGFDRGGPARLAGVAVLVALVPVTIRQARRVAVWPYVPAMVARDPWLGTSVASAVLSVVAFAAWLVLPVTGLDPVLDPLWAGLAGIVVLGWPALALLRLLAETWRGRAGRALEQFALVPQERMARRNAVVTRWILVGRAWSAQLALTAGAVTVDPRGAVVALAVPYVLIRTVRKGDGAQGDRWLTVAYGLLVVAGAGCAAGGLTAWVWGWRVGLGAKAAVVLVFVVRAARAWWRGAPGPWRPSLLMCEDRLDGEARASVSLGPQVRQAFAYARGVVLAYGEPQGPRVVGVTGSISALGELRLIAGQEVWEAVGRDPRVAVFAADTLRRRYWVEVRGVAVPEGDMLRVTPKQVLVSEFPGRHQRR</sequence>
<dbReference type="EMBL" id="JACDUR010000009">
    <property type="protein sequence ID" value="MBA2896751.1"/>
    <property type="molecule type" value="Genomic_DNA"/>
</dbReference>
<name>A0A7W0CSY8_9ACTN</name>
<feature type="compositionally biased region" description="Gly residues" evidence="1">
    <location>
        <begin position="219"/>
        <end position="250"/>
    </location>
</feature>
<dbReference type="SUPFAM" id="SSF48452">
    <property type="entry name" value="TPR-like"/>
    <property type="match status" value="1"/>
</dbReference>
<gene>
    <name evidence="3" type="ORF">HNR30_008142</name>
</gene>
<accession>A0A7W0CSY8</accession>
<keyword evidence="2" id="KW-0812">Transmembrane</keyword>
<keyword evidence="4" id="KW-1185">Reference proteome</keyword>
<feature type="transmembrane region" description="Helical" evidence="2">
    <location>
        <begin position="693"/>
        <end position="712"/>
    </location>
</feature>
<dbReference type="InterPro" id="IPR050149">
    <property type="entry name" value="Collagen_superfamily"/>
</dbReference>
<evidence type="ECO:0008006" key="5">
    <source>
        <dbReference type="Google" id="ProtNLM"/>
    </source>
</evidence>
<reference evidence="3 4" key="1">
    <citation type="submission" date="2020-07" db="EMBL/GenBank/DDBJ databases">
        <title>Genomic Encyclopedia of Type Strains, Phase IV (KMG-IV): sequencing the most valuable type-strain genomes for metagenomic binning, comparative biology and taxonomic classification.</title>
        <authorList>
            <person name="Goeker M."/>
        </authorList>
    </citation>
    <scope>NUCLEOTIDE SEQUENCE [LARGE SCALE GENOMIC DNA]</scope>
    <source>
        <strain evidence="3 4">DSM 45533</strain>
    </source>
</reference>
<feature type="compositionally biased region" description="Low complexity" evidence="1">
    <location>
        <begin position="321"/>
        <end position="335"/>
    </location>
</feature>
<dbReference type="GO" id="GO:0005615">
    <property type="term" value="C:extracellular space"/>
    <property type="evidence" value="ECO:0007669"/>
    <property type="project" value="TreeGrafter"/>
</dbReference>
<feature type="transmembrane region" description="Helical" evidence="2">
    <location>
        <begin position="488"/>
        <end position="504"/>
    </location>
</feature>
<evidence type="ECO:0000256" key="2">
    <source>
        <dbReference type="SAM" id="Phobius"/>
    </source>
</evidence>
<feature type="transmembrane region" description="Helical" evidence="2">
    <location>
        <begin position="662"/>
        <end position="687"/>
    </location>
</feature>